<proteinExistence type="predicted"/>
<keyword evidence="2" id="KW-1185">Reference proteome</keyword>
<reference evidence="1 2" key="1">
    <citation type="submission" date="2019-02" db="EMBL/GenBank/DDBJ databases">
        <title>Deep-cultivation of Planctomycetes and their phenomic and genomic characterization uncovers novel biology.</title>
        <authorList>
            <person name="Wiegand S."/>
            <person name="Jogler M."/>
            <person name="Boedeker C."/>
            <person name="Pinto D."/>
            <person name="Vollmers J."/>
            <person name="Rivas-Marin E."/>
            <person name="Kohn T."/>
            <person name="Peeters S.H."/>
            <person name="Heuer A."/>
            <person name="Rast P."/>
            <person name="Oberbeckmann S."/>
            <person name="Bunk B."/>
            <person name="Jeske O."/>
            <person name="Meyerdierks A."/>
            <person name="Storesund J.E."/>
            <person name="Kallscheuer N."/>
            <person name="Luecker S."/>
            <person name="Lage O.M."/>
            <person name="Pohl T."/>
            <person name="Merkel B.J."/>
            <person name="Hornburger P."/>
            <person name="Mueller R.-W."/>
            <person name="Bruemmer F."/>
            <person name="Labrenz M."/>
            <person name="Spormann A.M."/>
            <person name="Op den Camp H."/>
            <person name="Overmann J."/>
            <person name="Amann R."/>
            <person name="Jetten M.S.M."/>
            <person name="Mascher T."/>
            <person name="Medema M.H."/>
            <person name="Devos D.P."/>
            <person name="Kaster A.-K."/>
            <person name="Ovreas L."/>
            <person name="Rohde M."/>
            <person name="Galperin M.Y."/>
            <person name="Jogler C."/>
        </authorList>
    </citation>
    <scope>NUCLEOTIDE SEQUENCE [LARGE SCALE GENOMIC DNA]</scope>
    <source>
        <strain evidence="1 2">ElP</strain>
    </source>
</reference>
<dbReference type="Proteomes" id="UP000317835">
    <property type="component" value="Chromosome"/>
</dbReference>
<evidence type="ECO:0008006" key="3">
    <source>
        <dbReference type="Google" id="ProtNLM"/>
    </source>
</evidence>
<gene>
    <name evidence="1" type="ORF">ElP_49030</name>
</gene>
<name>A0A518H7Y5_9BACT</name>
<evidence type="ECO:0000313" key="2">
    <source>
        <dbReference type="Proteomes" id="UP000317835"/>
    </source>
</evidence>
<organism evidence="1 2">
    <name type="scientific">Tautonia plasticadhaerens</name>
    <dbReference type="NCBI Taxonomy" id="2527974"/>
    <lineage>
        <taxon>Bacteria</taxon>
        <taxon>Pseudomonadati</taxon>
        <taxon>Planctomycetota</taxon>
        <taxon>Planctomycetia</taxon>
        <taxon>Isosphaerales</taxon>
        <taxon>Isosphaeraceae</taxon>
        <taxon>Tautonia</taxon>
    </lineage>
</organism>
<protein>
    <recommendedName>
        <fullName evidence="3">Three-Cys-motif partner protein</fullName>
    </recommendedName>
</protein>
<dbReference type="InterPro" id="IPR031009">
    <property type="entry name" value="Tcm_partner"/>
</dbReference>
<evidence type="ECO:0000313" key="1">
    <source>
        <dbReference type="EMBL" id="QDV36972.1"/>
    </source>
</evidence>
<dbReference type="EMBL" id="CP036426">
    <property type="protein sequence ID" value="QDV36972.1"/>
    <property type="molecule type" value="Genomic_DNA"/>
</dbReference>
<dbReference type="NCBIfam" id="TIGR04474">
    <property type="entry name" value="tcm_partner"/>
    <property type="match status" value="1"/>
</dbReference>
<accession>A0A518H7Y5</accession>
<dbReference type="AlphaFoldDB" id="A0A518H7Y5"/>
<sequence length="387" mass="43625">MGDFFGKKRDWSRYKDFILGYYLEPYVPKVNTLKRPILVVDCFAGRGEFGDGQPGSPVIIGSTIEKWRAKGVPIRGLFIEADPENYRYLVAVLDRYGEHAEPRTGTFDEHLPEIAALARNHTVFLYVDPYSVRGLVFDRMKAVYDQIRSSSSSVEVLLNFNSATFMRWALAALQRHQDIPAETADEPLDQLEDASAGPVELATLDAIAGGDYWRAIALDPDLDFPQKLGRLTSEYMGRMLPSFRYVASCAIKAKYHHRVPKYHLIYATRHEDGLELINDAMCKARREFLGAEFTEGTLFDLTPDEEVPDLSELRKGLLALVPEDGRLSRKALRLRGLLAHFGRHEIKDHNAAIGDLLKSGRLHSDTGKARINDNVLLARAPFIPPRP</sequence>
<dbReference type="KEGG" id="tpla:ElP_49030"/>